<evidence type="ECO:0000313" key="2">
    <source>
        <dbReference type="Proteomes" id="UP000036520"/>
    </source>
</evidence>
<dbReference type="InterPro" id="IPR007438">
    <property type="entry name" value="DUF488"/>
</dbReference>
<dbReference type="PANTHER" id="PTHR39337:SF1">
    <property type="entry name" value="BLR5642 PROTEIN"/>
    <property type="match status" value="1"/>
</dbReference>
<evidence type="ECO:0008006" key="3">
    <source>
        <dbReference type="Google" id="ProtNLM"/>
    </source>
</evidence>
<reference evidence="1 2" key="1">
    <citation type="submission" date="2015-07" db="EMBL/GenBank/DDBJ databases">
        <authorList>
            <person name="Kim K.M."/>
        </authorList>
    </citation>
    <scope>NUCLEOTIDE SEQUENCE [LARGE SCALE GENOMIC DNA]</scope>
    <source>
        <strain evidence="1 2">KCTC 12363</strain>
    </source>
</reference>
<dbReference type="Proteomes" id="UP000036520">
    <property type="component" value="Chromosome"/>
</dbReference>
<dbReference type="AlphaFoldDB" id="A0A0H4PEK0"/>
<protein>
    <recommendedName>
        <fullName evidence="3">DUF488 domain-containing protein</fullName>
    </recommendedName>
</protein>
<dbReference type="KEGG" id="camu:CA2015_3303"/>
<proteinExistence type="predicted"/>
<dbReference type="PANTHER" id="PTHR39337">
    <property type="entry name" value="BLR5642 PROTEIN"/>
    <property type="match status" value="1"/>
</dbReference>
<name>A0A0H4PEK0_9BACT</name>
<dbReference type="EMBL" id="CP012040">
    <property type="protein sequence ID" value="AKP52694.1"/>
    <property type="molecule type" value="Genomic_DNA"/>
</dbReference>
<organism evidence="1 2">
    <name type="scientific">Cyclobacterium amurskyense</name>
    <dbReference type="NCBI Taxonomy" id="320787"/>
    <lineage>
        <taxon>Bacteria</taxon>
        <taxon>Pseudomonadati</taxon>
        <taxon>Bacteroidota</taxon>
        <taxon>Cytophagia</taxon>
        <taxon>Cytophagales</taxon>
        <taxon>Cyclobacteriaceae</taxon>
        <taxon>Cyclobacterium</taxon>
    </lineage>
</organism>
<dbReference type="Pfam" id="PF04343">
    <property type="entry name" value="DUF488"/>
    <property type="match status" value="1"/>
</dbReference>
<dbReference type="OrthoDB" id="9810084at2"/>
<dbReference type="PATRIC" id="fig|320787.5.peg.3607"/>
<keyword evidence="2" id="KW-1185">Reference proteome</keyword>
<sequence length="294" mass="34524">MFYRRKIILGLIELLGGEVEELRLQKLLFLYAKKKTQSEYDFIPYKYGCYSYSAKADLNTMVKKGFLSETENKYCIEDKSNYFQKLKPADAKLLKEVVWDYGQMSRNALIKHTYLNFPFYAINSTIANEVLPGSLYDRVKEAIPNDEEITLFTIGYEGISLEKYLQKLIRNNVKLLVDVRKNPLSMKFGFSKTLLKRFCNSLNIEYFHIPEVGISSDKRQQLESQTDYDNLFAEYRKTTLSETKKAQQEILKLLMQYKRIALTCFEAEPCQCHRSHLAEFISKSPDFKYSLRHL</sequence>
<gene>
    <name evidence="1" type="ORF">CA2015_3303</name>
</gene>
<evidence type="ECO:0000313" key="1">
    <source>
        <dbReference type="EMBL" id="AKP52694.1"/>
    </source>
</evidence>
<dbReference type="STRING" id="320787.CA2015_3303"/>
<accession>A0A0H4PEK0</accession>